<evidence type="ECO:0000313" key="5">
    <source>
        <dbReference type="EMBL" id="KFG88488.1"/>
    </source>
</evidence>
<sequence>MNNMITALRSLAFMLAFYSGSALLVFSALLAAWPLPSAVPHIATVWSRFHRLCARWLLGQKVRIEGELPQGRYLYIVKHESMFETIDLLCLFDRPVIAAKRELLDMPAWGRIARLYGLIPIERSAGASAMRTLRAAARAATDQGRAVCLFPEGTRVPHGEAPPLRAGFAGLYSLLGMPVVPIAIDSGRLSPRGKFMKRPGTITYKVGEIVPTGLDRREAEARVHAAINALNAAVPSEIFKPGPEGADA</sequence>
<dbReference type="SUPFAM" id="SSF69593">
    <property type="entry name" value="Glycerol-3-phosphate (1)-acyltransferase"/>
    <property type="match status" value="1"/>
</dbReference>
<dbReference type="CDD" id="cd07989">
    <property type="entry name" value="LPLAT_AGPAT-like"/>
    <property type="match status" value="1"/>
</dbReference>
<evidence type="ECO:0000256" key="2">
    <source>
        <dbReference type="ARBA" id="ARBA00022679"/>
    </source>
</evidence>
<keyword evidence="3 5" id="KW-0012">Acyltransferase</keyword>
<dbReference type="PANTHER" id="PTHR10434">
    <property type="entry name" value="1-ACYL-SN-GLYCEROL-3-PHOSPHATE ACYLTRANSFERASE"/>
    <property type="match status" value="1"/>
</dbReference>
<dbReference type="EMBL" id="JFZA02000060">
    <property type="protein sequence ID" value="KFG88488.1"/>
    <property type="molecule type" value="Genomic_DNA"/>
</dbReference>
<proteinExistence type="predicted"/>
<feature type="domain" description="Phospholipid/glycerol acyltransferase" evidence="4">
    <location>
        <begin position="73"/>
        <end position="187"/>
    </location>
</feature>
<dbReference type="PANTHER" id="PTHR10434:SF40">
    <property type="entry name" value="1-ACYL-SN-GLYCEROL-3-PHOSPHATE ACYLTRANSFERASE"/>
    <property type="match status" value="1"/>
</dbReference>
<dbReference type="Proteomes" id="UP000024284">
    <property type="component" value="Unassembled WGS sequence"/>
</dbReference>
<dbReference type="Pfam" id="PF01553">
    <property type="entry name" value="Acyltransferase"/>
    <property type="match status" value="1"/>
</dbReference>
<dbReference type="AlphaFoldDB" id="A0A086P520"/>
<keyword evidence="2" id="KW-0808">Transferase</keyword>
<dbReference type="GO" id="GO:0006654">
    <property type="term" value="P:phosphatidic acid biosynthetic process"/>
    <property type="evidence" value="ECO:0007669"/>
    <property type="project" value="TreeGrafter"/>
</dbReference>
<organism evidence="5 6">
    <name type="scientific">Sphingobium herbicidovorans (strain ATCC 700291 / DSM 11019 / CCUG 56400 / KCTC 2939 / LMG 18315 / NBRC 16415 / MH)</name>
    <name type="common">Sphingomonas herbicidovorans</name>
    <dbReference type="NCBI Taxonomy" id="1219045"/>
    <lineage>
        <taxon>Bacteria</taxon>
        <taxon>Pseudomonadati</taxon>
        <taxon>Pseudomonadota</taxon>
        <taxon>Alphaproteobacteria</taxon>
        <taxon>Sphingomonadales</taxon>
        <taxon>Sphingomonadaceae</taxon>
        <taxon>Sphingobium</taxon>
    </lineage>
</organism>
<comment type="pathway">
    <text evidence="1">Lipid metabolism.</text>
</comment>
<evidence type="ECO:0000256" key="3">
    <source>
        <dbReference type="ARBA" id="ARBA00023315"/>
    </source>
</evidence>
<name>A0A086P520_SPHHM</name>
<dbReference type="GO" id="GO:0003841">
    <property type="term" value="F:1-acylglycerol-3-phosphate O-acyltransferase activity"/>
    <property type="evidence" value="ECO:0007669"/>
    <property type="project" value="TreeGrafter"/>
</dbReference>
<dbReference type="eggNOG" id="COG0204">
    <property type="taxonomic scope" value="Bacteria"/>
</dbReference>
<evidence type="ECO:0000259" key="4">
    <source>
        <dbReference type="SMART" id="SM00563"/>
    </source>
</evidence>
<dbReference type="PATRIC" id="fig|1219045.3.peg.3730"/>
<accession>A0A086P520</accession>
<dbReference type="STRING" id="76947.GCA_002080435_01749"/>
<keyword evidence="6" id="KW-1185">Reference proteome</keyword>
<dbReference type="InterPro" id="IPR002123">
    <property type="entry name" value="Plipid/glycerol_acylTrfase"/>
</dbReference>
<evidence type="ECO:0000313" key="6">
    <source>
        <dbReference type="Proteomes" id="UP000024284"/>
    </source>
</evidence>
<protein>
    <submittedName>
        <fullName evidence="5">Phospholipid/glycerol acyltransferase</fullName>
    </submittedName>
</protein>
<evidence type="ECO:0000256" key="1">
    <source>
        <dbReference type="ARBA" id="ARBA00005189"/>
    </source>
</evidence>
<dbReference type="SMART" id="SM00563">
    <property type="entry name" value="PlsC"/>
    <property type="match status" value="1"/>
</dbReference>
<comment type="caution">
    <text evidence="5">The sequence shown here is derived from an EMBL/GenBank/DDBJ whole genome shotgun (WGS) entry which is preliminary data.</text>
</comment>
<gene>
    <name evidence="5" type="ORF">BV98_003673</name>
</gene>
<reference evidence="5" key="1">
    <citation type="submission" date="2014-08" db="EMBL/GenBank/DDBJ databases">
        <title>Draft genome sequences of Sphingobium herbicidovorans.</title>
        <authorList>
            <person name="Gan H.M."/>
            <person name="Gan H.Y."/>
            <person name="Savka M.A."/>
        </authorList>
    </citation>
    <scope>NUCLEOTIDE SEQUENCE [LARGE SCALE GENOMIC DNA]</scope>
    <source>
        <strain evidence="5">NBRC 16415</strain>
    </source>
</reference>